<feature type="compositionally biased region" description="Polar residues" evidence="1">
    <location>
        <begin position="211"/>
        <end position="222"/>
    </location>
</feature>
<feature type="compositionally biased region" description="Basic and acidic residues" evidence="1">
    <location>
        <begin position="234"/>
        <end position="243"/>
    </location>
</feature>
<feature type="transmembrane region" description="Helical" evidence="2">
    <location>
        <begin position="627"/>
        <end position="646"/>
    </location>
</feature>
<feature type="compositionally biased region" description="Acidic residues" evidence="1">
    <location>
        <begin position="103"/>
        <end position="112"/>
    </location>
</feature>
<feature type="region of interest" description="Disordered" evidence="1">
    <location>
        <begin position="81"/>
        <end position="260"/>
    </location>
</feature>
<dbReference type="STRING" id="91928.A0A0D1Y4Q6"/>
<protein>
    <recommendedName>
        <fullName evidence="5">Glycosyltransferase 2-like domain-containing protein</fullName>
    </recommendedName>
</protein>
<dbReference type="HOGENOM" id="CLU_010551_0_1_1"/>
<evidence type="ECO:0000313" key="4">
    <source>
        <dbReference type="Proteomes" id="UP000053328"/>
    </source>
</evidence>
<evidence type="ECO:0000256" key="1">
    <source>
        <dbReference type="SAM" id="MobiDB-lite"/>
    </source>
</evidence>
<dbReference type="Gene3D" id="3.90.550.10">
    <property type="entry name" value="Spore Coat Polysaccharide Biosynthesis Protein SpsA, Chain A"/>
    <property type="match status" value="1"/>
</dbReference>
<evidence type="ECO:0008006" key="5">
    <source>
        <dbReference type="Google" id="ProtNLM"/>
    </source>
</evidence>
<proteinExistence type="predicted"/>
<accession>A0A0D1Y4Q6</accession>
<feature type="transmembrane region" description="Helical" evidence="2">
    <location>
        <begin position="719"/>
        <end position="746"/>
    </location>
</feature>
<dbReference type="Proteomes" id="UP000053328">
    <property type="component" value="Unassembled WGS sequence"/>
</dbReference>
<reference evidence="3 4" key="1">
    <citation type="submission" date="2015-01" db="EMBL/GenBank/DDBJ databases">
        <title>The Genome Sequence of Exophiala spinifera CBS89968.</title>
        <authorList>
            <consortium name="The Broad Institute Genomics Platform"/>
            <person name="Cuomo C."/>
            <person name="de Hoog S."/>
            <person name="Gorbushina A."/>
            <person name="Stielow B."/>
            <person name="Teixiera M."/>
            <person name="Abouelleil A."/>
            <person name="Chapman S.B."/>
            <person name="Priest M."/>
            <person name="Young S.K."/>
            <person name="Wortman J."/>
            <person name="Nusbaum C."/>
            <person name="Birren B."/>
        </authorList>
    </citation>
    <scope>NUCLEOTIDE SEQUENCE [LARGE SCALE GENOMIC DNA]</scope>
    <source>
        <strain evidence="3 4">CBS 89968</strain>
    </source>
</reference>
<sequence>MSSSDRVPIPAPLLNSKAVFRHSSRSAPNSSLETFQLGDVLQTTTNVTRRATLSHLNAAPRKISIAIDSLGTVKEAQVWKKNAPTQQLQRPASDDSSNTQLPEIDEESDLAETLEAVTDAISRRSHRTHARQRSWSIRATTRPDESATESQRRHQSVSNRPGQGLPPIATKFPGRSALKRSSSASEHKLPSTPKSAHLDPLSRKSSSTSSNPGDTSLTSTESRSSHAHFPWHKVSWEESKANSEPKSPGHSRRSSFHPGGRLKAGLAATRRVSHAFLHDRKSSIAMLYETAKIRKLQLERSKRFQLIFEYSVYLLLLALIYFVCVGRPLWGGLVWYTYVLFANYLTVSAGLVVVATLSGSYAFAPLFIIFEPDPSPNEENSNTEGASSANDTALVVPCYKSEQLIGATIEAALVAGFPASSIFVIANGNSLTPLDNTEDVCMKYSVNHFWCPVGSKIVAQYVGCYVAKDFPYVLMVDDDCILPPNFPIKSNLMRENPQIGCVGYTIKSVGPNRSRGTLCQQAQDLEYKLSGLQRAFAGKLGSATFGHGAICLWENEFVRKVFQHHPGFSVSEDWFFGHVSRELGKRIVMSTSVFVETETPAAVFIGSGGARGGFGEMTVFSQRFKRWNFFFVNGIYYNFQYIFFSWKLGWWEIGAKIFVFQEIYETLLYLIAPLVLPISFVVQPLFSVYVFVAVYVMYLINSIIFNEVHLRLKKERVGLMMLIFYYMPYKIALTAVNVGSCYWSLWKYAAYFARRHPKIVEDENVVGVVLKLEEGEYKTAGTMGSYGEAPASEGVDPFEWQRSGSFVMTESGSSRPTIRRRRTTVTTLELEVSPYGSTDMGDATQTSYAVTALDQAHVAVRDFAAV</sequence>
<feature type="compositionally biased region" description="Basic residues" evidence="1">
    <location>
        <begin position="123"/>
        <end position="132"/>
    </location>
</feature>
<keyword evidence="2" id="KW-0472">Membrane</keyword>
<feature type="transmembrane region" description="Helical" evidence="2">
    <location>
        <begin position="335"/>
        <end position="357"/>
    </location>
</feature>
<evidence type="ECO:0000256" key="2">
    <source>
        <dbReference type="SAM" id="Phobius"/>
    </source>
</evidence>
<dbReference type="AlphaFoldDB" id="A0A0D1Y4Q6"/>
<dbReference type="GeneID" id="27338770"/>
<dbReference type="Pfam" id="PF13641">
    <property type="entry name" value="Glyco_tranf_2_3"/>
    <property type="match status" value="1"/>
</dbReference>
<feature type="transmembrane region" description="Helical" evidence="2">
    <location>
        <begin position="666"/>
        <end position="698"/>
    </location>
</feature>
<keyword evidence="4" id="KW-1185">Reference proteome</keyword>
<dbReference type="OrthoDB" id="2590398at2759"/>
<keyword evidence="2" id="KW-1133">Transmembrane helix</keyword>
<dbReference type="VEuPathDB" id="FungiDB:PV08_11687"/>
<keyword evidence="2" id="KW-0812">Transmembrane</keyword>
<dbReference type="RefSeq" id="XP_016230127.1">
    <property type="nucleotide sequence ID" value="XM_016385995.1"/>
</dbReference>
<dbReference type="SUPFAM" id="SSF53448">
    <property type="entry name" value="Nucleotide-diphospho-sugar transferases"/>
    <property type="match status" value="1"/>
</dbReference>
<name>A0A0D1Y4Q6_9EURO</name>
<feature type="transmembrane region" description="Helical" evidence="2">
    <location>
        <begin position="304"/>
        <end position="323"/>
    </location>
</feature>
<feature type="compositionally biased region" description="Polar residues" evidence="1">
    <location>
        <begin position="83"/>
        <end position="101"/>
    </location>
</feature>
<dbReference type="InterPro" id="IPR029044">
    <property type="entry name" value="Nucleotide-diphossugar_trans"/>
</dbReference>
<evidence type="ECO:0000313" key="3">
    <source>
        <dbReference type="EMBL" id="KIW09911.1"/>
    </source>
</evidence>
<gene>
    <name evidence="3" type="ORF">PV08_11687</name>
</gene>
<organism evidence="3 4">
    <name type="scientific">Exophiala spinifera</name>
    <dbReference type="NCBI Taxonomy" id="91928"/>
    <lineage>
        <taxon>Eukaryota</taxon>
        <taxon>Fungi</taxon>
        <taxon>Dikarya</taxon>
        <taxon>Ascomycota</taxon>
        <taxon>Pezizomycotina</taxon>
        <taxon>Eurotiomycetes</taxon>
        <taxon>Chaetothyriomycetidae</taxon>
        <taxon>Chaetothyriales</taxon>
        <taxon>Herpotrichiellaceae</taxon>
        <taxon>Exophiala</taxon>
    </lineage>
</organism>
<dbReference type="EMBL" id="KN847501">
    <property type="protein sequence ID" value="KIW09911.1"/>
    <property type="molecule type" value="Genomic_DNA"/>
</dbReference>